<dbReference type="OrthoDB" id="9806956at2"/>
<dbReference type="InterPro" id="IPR016055">
    <property type="entry name" value="A-D-PHexomutase_a/b/a-I/II/III"/>
</dbReference>
<keyword evidence="8" id="KW-0413">Isomerase</keyword>
<reference evidence="16 17" key="1">
    <citation type="submission" date="2019-03" db="EMBL/GenBank/DDBJ databases">
        <authorList>
            <person name="He R.-H."/>
        </authorList>
    </citation>
    <scope>NUCLEOTIDE SEQUENCE [LARGE SCALE GENOMIC DNA]</scope>
    <source>
        <strain evidence="17">SH 714</strain>
    </source>
</reference>
<comment type="similarity">
    <text evidence="4 12">Belongs to the phosphohexose mutase family.</text>
</comment>
<protein>
    <recommendedName>
        <fullName evidence="9">Phosphoglucomutase</fullName>
    </recommendedName>
    <alternativeName>
        <fullName evidence="11">Alpha-phosphoglucomutase</fullName>
    </alternativeName>
    <alternativeName>
        <fullName evidence="10">Glucose phosphomutase</fullName>
    </alternativeName>
</protein>
<feature type="domain" description="Alpha-D-phosphohexomutase alpha/beta/alpha" evidence="15">
    <location>
        <begin position="325"/>
        <end position="446"/>
    </location>
</feature>
<dbReference type="InterPro" id="IPR016066">
    <property type="entry name" value="A-D-PHexomutase_CS"/>
</dbReference>
<evidence type="ECO:0000259" key="15">
    <source>
        <dbReference type="Pfam" id="PF02880"/>
    </source>
</evidence>
<dbReference type="RefSeq" id="WP_134341156.1">
    <property type="nucleotide sequence ID" value="NZ_SOPW01000018.1"/>
</dbReference>
<dbReference type="EMBL" id="SOPW01000018">
    <property type="protein sequence ID" value="TFB14212.1"/>
    <property type="molecule type" value="Genomic_DNA"/>
</dbReference>
<dbReference type="InterPro" id="IPR036900">
    <property type="entry name" value="A-D-PHexomutase_C_sf"/>
</dbReference>
<dbReference type="GO" id="GO:0005975">
    <property type="term" value="P:carbohydrate metabolic process"/>
    <property type="evidence" value="ECO:0007669"/>
    <property type="project" value="InterPro"/>
</dbReference>
<dbReference type="InterPro" id="IPR005845">
    <property type="entry name" value="A-D-PHexomutase_a/b/a-II"/>
</dbReference>
<evidence type="ECO:0000256" key="10">
    <source>
        <dbReference type="ARBA" id="ARBA00041398"/>
    </source>
</evidence>
<dbReference type="PROSITE" id="PS00710">
    <property type="entry name" value="PGM_PMM"/>
    <property type="match status" value="1"/>
</dbReference>
<dbReference type="PANTHER" id="PTHR45745">
    <property type="entry name" value="PHOSPHOMANNOMUTASE 45A"/>
    <property type="match status" value="1"/>
</dbReference>
<keyword evidence="6 12" id="KW-0479">Metal-binding</keyword>
<keyword evidence="5" id="KW-0597">Phosphoprotein</keyword>
<evidence type="ECO:0000313" key="16">
    <source>
        <dbReference type="EMBL" id="TFB14212.1"/>
    </source>
</evidence>
<feature type="domain" description="Alpha-D-phosphohexomutase alpha/beta/alpha" evidence="13">
    <location>
        <begin position="41"/>
        <end position="179"/>
    </location>
</feature>
<evidence type="ECO:0000259" key="14">
    <source>
        <dbReference type="Pfam" id="PF02879"/>
    </source>
</evidence>
<dbReference type="Proteomes" id="UP000297975">
    <property type="component" value="Unassembled WGS sequence"/>
</dbReference>
<dbReference type="GO" id="GO:0000287">
    <property type="term" value="F:magnesium ion binding"/>
    <property type="evidence" value="ECO:0007669"/>
    <property type="project" value="InterPro"/>
</dbReference>
<dbReference type="Gene3D" id="3.40.120.10">
    <property type="entry name" value="Alpha-D-Glucose-1,6-Bisphosphate, subunit A, domain 3"/>
    <property type="match status" value="3"/>
</dbReference>
<dbReference type="Pfam" id="PF02879">
    <property type="entry name" value="PGM_PMM_II"/>
    <property type="match status" value="1"/>
</dbReference>
<dbReference type="AlphaFoldDB" id="A0A4Y8IDZ4"/>
<comment type="caution">
    <text evidence="16">The sequence shown here is derived from an EMBL/GenBank/DDBJ whole genome shotgun (WGS) entry which is preliminary data.</text>
</comment>
<keyword evidence="17" id="KW-1185">Reference proteome</keyword>
<evidence type="ECO:0000256" key="1">
    <source>
        <dbReference type="ARBA" id="ARBA00001946"/>
    </source>
</evidence>
<organism evidence="16 17">
    <name type="scientific">Filobacillus milosensis</name>
    <dbReference type="NCBI Taxonomy" id="94137"/>
    <lineage>
        <taxon>Bacteria</taxon>
        <taxon>Bacillati</taxon>
        <taxon>Bacillota</taxon>
        <taxon>Bacilli</taxon>
        <taxon>Bacillales</taxon>
        <taxon>Bacillaceae</taxon>
        <taxon>Filobacillus</taxon>
    </lineage>
</organism>
<proteinExistence type="inferred from homology"/>
<sequence length="574" mass="64475">MDWKSHYQRWKDFVELDGQVSKQLIAMRENDLTEAFHGYLTFGTGGMRGILGPGTNRMNIYTVRKAAKGLALYLESQGEGFKYRGVAVAYDSRYMSKEFAVETARVLGVHGIPTYIFSSLRPTPELSFAVRHLGTAAGVMITASHNPPEYNGYKVYNEVGGQLPPVQADQVIQQVNSVEDELTINVMDQRDLEDRELLKWIDTKVDEAYLENLEDVVVDRKVIEEQTNDFTIVFTPLHGTANQLVKAGLSRAGFHHIHIVQEQAEADPEFPTVASPNPEEHQAFELAIEQGEKIEADILVGTDPDADRLGVAAINAEGKYQVLSGNQLGALMLDYLLSHQENLPENAVMLKTIVTSELGKAVAEHYDVETMNVLTGFKFIGEKIEEFHQNGSHEFIFGYEESYGYLIKDFARDKDAVQATVLAAEMAAYFKASGKTLFDALEDLYEHHGYYLEDLHSMKLEGLEGAKQIDEIMESFRQQPLQAVRDLSVLAVEDYKNGTRTELDSEKQVSIHLPKANVVKYILSEDCWCCLRPSGTEPKIKFYFGVKGATRQEAEARLEQLKNAVLERVTVLKK</sequence>
<dbReference type="SUPFAM" id="SSF55957">
    <property type="entry name" value="Phosphoglucomutase, C-terminal domain"/>
    <property type="match status" value="1"/>
</dbReference>
<evidence type="ECO:0000256" key="6">
    <source>
        <dbReference type="ARBA" id="ARBA00022723"/>
    </source>
</evidence>
<dbReference type="InterPro" id="IPR005844">
    <property type="entry name" value="A-D-PHexomutase_a/b/a-I"/>
</dbReference>
<comment type="pathway">
    <text evidence="2">Glycolipid metabolism; diglucosyl-diacylglycerol biosynthesis.</text>
</comment>
<evidence type="ECO:0000313" key="17">
    <source>
        <dbReference type="Proteomes" id="UP000297975"/>
    </source>
</evidence>
<evidence type="ECO:0000256" key="9">
    <source>
        <dbReference type="ARBA" id="ARBA00039995"/>
    </source>
</evidence>
<name>A0A4Y8IDZ4_9BACI</name>
<dbReference type="InterPro" id="IPR005841">
    <property type="entry name" value="Alpha-D-phosphohexomutase_SF"/>
</dbReference>
<keyword evidence="7 12" id="KW-0460">Magnesium</keyword>
<dbReference type="Gene3D" id="3.30.310.50">
    <property type="entry name" value="Alpha-D-phosphohexomutase, C-terminal domain"/>
    <property type="match status" value="1"/>
</dbReference>
<gene>
    <name evidence="16" type="ORF">E3U55_14275</name>
</gene>
<evidence type="ECO:0000259" key="13">
    <source>
        <dbReference type="Pfam" id="PF02878"/>
    </source>
</evidence>
<evidence type="ECO:0000256" key="3">
    <source>
        <dbReference type="ARBA" id="ARBA00005189"/>
    </source>
</evidence>
<dbReference type="GO" id="GO:0008973">
    <property type="term" value="F:phosphopentomutase activity"/>
    <property type="evidence" value="ECO:0007669"/>
    <property type="project" value="TreeGrafter"/>
</dbReference>
<dbReference type="InterPro" id="IPR005846">
    <property type="entry name" value="A-D-PHexomutase_a/b/a-III"/>
</dbReference>
<feature type="domain" description="Alpha-D-phosphohexomutase alpha/beta/alpha" evidence="14">
    <location>
        <begin position="208"/>
        <end position="312"/>
    </location>
</feature>
<dbReference type="PRINTS" id="PR00509">
    <property type="entry name" value="PGMPMM"/>
</dbReference>
<evidence type="ECO:0000256" key="8">
    <source>
        <dbReference type="ARBA" id="ARBA00023235"/>
    </source>
</evidence>
<evidence type="ECO:0000256" key="4">
    <source>
        <dbReference type="ARBA" id="ARBA00010231"/>
    </source>
</evidence>
<evidence type="ECO:0000256" key="2">
    <source>
        <dbReference type="ARBA" id="ARBA00005164"/>
    </source>
</evidence>
<evidence type="ECO:0000256" key="12">
    <source>
        <dbReference type="RuleBase" id="RU004326"/>
    </source>
</evidence>
<dbReference type="CDD" id="cd05799">
    <property type="entry name" value="PGM2"/>
    <property type="match status" value="1"/>
</dbReference>
<dbReference type="PANTHER" id="PTHR45745:SF1">
    <property type="entry name" value="PHOSPHOGLUCOMUTASE 2B-RELATED"/>
    <property type="match status" value="1"/>
</dbReference>
<evidence type="ECO:0000256" key="11">
    <source>
        <dbReference type="ARBA" id="ARBA00041467"/>
    </source>
</evidence>
<dbReference type="Pfam" id="PF02880">
    <property type="entry name" value="PGM_PMM_III"/>
    <property type="match status" value="1"/>
</dbReference>
<dbReference type="Pfam" id="PF02878">
    <property type="entry name" value="PGM_PMM_I"/>
    <property type="match status" value="1"/>
</dbReference>
<accession>A0A4Y8IDZ4</accession>
<evidence type="ECO:0000256" key="5">
    <source>
        <dbReference type="ARBA" id="ARBA00022553"/>
    </source>
</evidence>
<comment type="pathway">
    <text evidence="3">Lipid metabolism.</text>
</comment>
<evidence type="ECO:0000256" key="7">
    <source>
        <dbReference type="ARBA" id="ARBA00022842"/>
    </source>
</evidence>
<dbReference type="SUPFAM" id="SSF53738">
    <property type="entry name" value="Phosphoglucomutase, first 3 domains"/>
    <property type="match status" value="3"/>
</dbReference>
<comment type="cofactor">
    <cofactor evidence="1">
        <name>Mg(2+)</name>
        <dbReference type="ChEBI" id="CHEBI:18420"/>
    </cofactor>
</comment>
<dbReference type="GO" id="GO:0006166">
    <property type="term" value="P:purine ribonucleoside salvage"/>
    <property type="evidence" value="ECO:0007669"/>
    <property type="project" value="TreeGrafter"/>
</dbReference>